<reference evidence="3" key="2">
    <citation type="submission" date="2020-09" db="EMBL/GenBank/DDBJ databases">
        <authorList>
            <person name="Sun Q."/>
            <person name="Zhou Y."/>
        </authorList>
    </citation>
    <scope>NUCLEOTIDE SEQUENCE</scope>
    <source>
        <strain evidence="3">CGMCC 4.7372</strain>
    </source>
</reference>
<evidence type="ECO:0000256" key="2">
    <source>
        <dbReference type="SAM" id="Phobius"/>
    </source>
</evidence>
<feature type="transmembrane region" description="Helical" evidence="2">
    <location>
        <begin position="202"/>
        <end position="220"/>
    </location>
</feature>
<feature type="compositionally biased region" description="Low complexity" evidence="1">
    <location>
        <begin position="62"/>
        <end position="73"/>
    </location>
</feature>
<gene>
    <name evidence="3" type="ORF">GCM10011612_03170</name>
</gene>
<evidence type="ECO:0000313" key="4">
    <source>
        <dbReference type="Proteomes" id="UP000614239"/>
    </source>
</evidence>
<evidence type="ECO:0000256" key="1">
    <source>
        <dbReference type="SAM" id="MobiDB-lite"/>
    </source>
</evidence>
<name>A0A8H9LFA4_9ACTO</name>
<organism evidence="3 4">
    <name type="scientific">Actinomyces gaoshouyii</name>
    <dbReference type="NCBI Taxonomy" id="1960083"/>
    <lineage>
        <taxon>Bacteria</taxon>
        <taxon>Bacillati</taxon>
        <taxon>Actinomycetota</taxon>
        <taxon>Actinomycetes</taxon>
        <taxon>Actinomycetales</taxon>
        <taxon>Actinomycetaceae</taxon>
        <taxon>Actinomyces</taxon>
    </lineage>
</organism>
<feature type="transmembrane region" description="Helical" evidence="2">
    <location>
        <begin position="351"/>
        <end position="369"/>
    </location>
</feature>
<reference evidence="3" key="1">
    <citation type="journal article" date="2014" name="Int. J. Syst. Evol. Microbiol.">
        <title>Complete genome sequence of Corynebacterium casei LMG S-19264T (=DSM 44701T), isolated from a smear-ripened cheese.</title>
        <authorList>
            <consortium name="US DOE Joint Genome Institute (JGI-PGF)"/>
            <person name="Walter F."/>
            <person name="Albersmeier A."/>
            <person name="Kalinowski J."/>
            <person name="Ruckert C."/>
        </authorList>
    </citation>
    <scope>NUCLEOTIDE SEQUENCE</scope>
    <source>
        <strain evidence="3">CGMCC 4.7372</strain>
    </source>
</reference>
<feature type="transmembrane region" description="Helical" evidence="2">
    <location>
        <begin position="327"/>
        <end position="344"/>
    </location>
</feature>
<dbReference type="EMBL" id="BMNJ01000001">
    <property type="protein sequence ID" value="GGO95406.1"/>
    <property type="molecule type" value="Genomic_DNA"/>
</dbReference>
<feature type="transmembrane region" description="Helical" evidence="2">
    <location>
        <begin position="232"/>
        <end position="256"/>
    </location>
</feature>
<protein>
    <submittedName>
        <fullName evidence="3">Uncharacterized protein</fullName>
    </submittedName>
</protein>
<feature type="transmembrane region" description="Helical" evidence="2">
    <location>
        <begin position="389"/>
        <end position="409"/>
    </location>
</feature>
<keyword evidence="2" id="KW-0812">Transmembrane</keyword>
<evidence type="ECO:0000313" key="3">
    <source>
        <dbReference type="EMBL" id="GGO95406.1"/>
    </source>
</evidence>
<dbReference type="AlphaFoldDB" id="A0A8H9LFA4"/>
<accession>A0A8H9LFA4</accession>
<keyword evidence="2" id="KW-1133">Transmembrane helix</keyword>
<feature type="compositionally biased region" description="Basic and acidic residues" evidence="1">
    <location>
        <begin position="77"/>
        <end position="89"/>
    </location>
</feature>
<keyword evidence="4" id="KW-1185">Reference proteome</keyword>
<comment type="caution">
    <text evidence="3">The sequence shown here is derived from an EMBL/GenBank/DDBJ whole genome shotgun (WGS) entry which is preliminary data.</text>
</comment>
<proteinExistence type="predicted"/>
<keyword evidence="2" id="KW-0472">Membrane</keyword>
<sequence>MRAGLAHRLLCLGDASVLGDGRQGADESAIGASRPGTAHAGSWRDSGGRASATGEPRPTDPTGNRGATRAPTRGARRPTDTRSHGDHGATLRARWNYAEHVTSSESLPQGARPSAVPPPGSGTATGAPQPSPAGGPAPRGRRHDHIAAAVLGAAVTPLTLTLTGLAGQASSQGHLLVGAGLLVVLVIASTVVQAAFGRRSSLGGLIGGLVALAAQAAILASSECAASAPQAWARQLIPTGAVLILAGLLIGGSLGLRRARRAGRAWARLSALLGRSDQEQGSTPAAPPSRRNDHLFSLAWVTICSLISVALADRAYSAIVASGDAPVSPWALAGILLTSIGAGAGVTRSSLGARVAGPIVFIGALPAFLSASASDRSAMVPHLTTDPTASAVLMLGAVVSAIGWGAHVARRQGITDEKDSWADQRAVALET</sequence>
<feature type="transmembrane region" description="Helical" evidence="2">
    <location>
        <begin position="173"/>
        <end position="195"/>
    </location>
</feature>
<dbReference type="Proteomes" id="UP000614239">
    <property type="component" value="Unassembled WGS sequence"/>
</dbReference>
<feature type="region of interest" description="Disordered" evidence="1">
    <location>
        <begin position="17"/>
        <end position="141"/>
    </location>
</feature>
<feature type="transmembrane region" description="Helical" evidence="2">
    <location>
        <begin position="146"/>
        <end position="167"/>
    </location>
</feature>
<feature type="transmembrane region" description="Helical" evidence="2">
    <location>
        <begin position="295"/>
        <end position="312"/>
    </location>
</feature>